<proteinExistence type="predicted"/>
<protein>
    <submittedName>
        <fullName evidence="8">Multidrug DMT transporter permease</fullName>
    </submittedName>
</protein>
<comment type="subcellular location">
    <subcellularLocation>
        <location evidence="1">Cell membrane</location>
        <topology evidence="1">Multi-pass membrane protein</topology>
    </subcellularLocation>
</comment>
<evidence type="ECO:0000256" key="2">
    <source>
        <dbReference type="ARBA" id="ARBA00022475"/>
    </source>
</evidence>
<reference evidence="8 9" key="1">
    <citation type="submission" date="2019-07" db="EMBL/GenBank/DDBJ databases">
        <title>Whole genome shotgun sequence of Acetobacter nitrogenifigens NBRC 105050.</title>
        <authorList>
            <person name="Hosoyama A."/>
            <person name="Uohara A."/>
            <person name="Ohji S."/>
            <person name="Ichikawa N."/>
        </authorList>
    </citation>
    <scope>NUCLEOTIDE SEQUENCE [LARGE SCALE GENOMIC DNA]</scope>
    <source>
        <strain evidence="8 9">NBRC 105050</strain>
    </source>
</reference>
<feature type="transmembrane region" description="Helical" evidence="6">
    <location>
        <begin position="238"/>
        <end position="258"/>
    </location>
</feature>
<evidence type="ECO:0000256" key="1">
    <source>
        <dbReference type="ARBA" id="ARBA00004651"/>
    </source>
</evidence>
<feature type="transmembrane region" description="Helical" evidence="6">
    <location>
        <begin position="265"/>
        <end position="288"/>
    </location>
</feature>
<evidence type="ECO:0000256" key="3">
    <source>
        <dbReference type="ARBA" id="ARBA00022692"/>
    </source>
</evidence>
<feature type="transmembrane region" description="Helical" evidence="6">
    <location>
        <begin position="204"/>
        <end position="226"/>
    </location>
</feature>
<dbReference type="EMBL" id="BJYF01000003">
    <property type="protein sequence ID" value="GEN58807.1"/>
    <property type="molecule type" value="Genomic_DNA"/>
</dbReference>
<sequence length="331" mass="34986">MTATSPSAPDVTHSHATFAGVICGAGAGALWGLVFLAPELVRTFDPLFLTSGRYLFYGLISAAMLAPRWRHFAATVSAGEWLALMKLGFAGNILYYLLLSTAVQSGGVAMTSLVIGFLPVAVTIVGSRDKGAVSLAKLAPSLLLCAAGAVCIGWQTVAAPSQIPASARLTGLLSAIGALVSWTIYAVGNSRWLRRLDHISAHDWNFLTGVVTGAQSLVLVPLAFLIDHAHHDATEWTQLGLVSLSVAFLASIVGNALWNRMSRLLPLTLTGQMILFETLFALIYGFLWEKRLPHVLEAAAFTLVALSVVTCVGAHRSAGSRAQTVDASHPV</sequence>
<evidence type="ECO:0000313" key="8">
    <source>
        <dbReference type="EMBL" id="GEN58807.1"/>
    </source>
</evidence>
<dbReference type="AlphaFoldDB" id="A0A511X774"/>
<feature type="transmembrane region" description="Helical" evidence="6">
    <location>
        <begin position="16"/>
        <end position="34"/>
    </location>
</feature>
<evidence type="ECO:0000256" key="6">
    <source>
        <dbReference type="SAM" id="Phobius"/>
    </source>
</evidence>
<evidence type="ECO:0000259" key="7">
    <source>
        <dbReference type="Pfam" id="PF00892"/>
    </source>
</evidence>
<dbReference type="InterPro" id="IPR000620">
    <property type="entry name" value="EamA_dom"/>
</dbReference>
<feature type="domain" description="EamA" evidence="7">
    <location>
        <begin position="170"/>
        <end position="309"/>
    </location>
</feature>
<evidence type="ECO:0000256" key="4">
    <source>
        <dbReference type="ARBA" id="ARBA00022989"/>
    </source>
</evidence>
<dbReference type="RefSeq" id="WP_051291894.1">
    <property type="nucleotide sequence ID" value="NZ_AUBI01000002.1"/>
</dbReference>
<dbReference type="OrthoDB" id="7216522at2"/>
<dbReference type="PANTHER" id="PTHR32322">
    <property type="entry name" value="INNER MEMBRANE TRANSPORTER"/>
    <property type="match status" value="1"/>
</dbReference>
<keyword evidence="5 6" id="KW-0472">Membrane</keyword>
<feature type="transmembrane region" description="Helical" evidence="6">
    <location>
        <begin position="294"/>
        <end position="314"/>
    </location>
</feature>
<name>A0A511X774_9PROT</name>
<feature type="transmembrane region" description="Helical" evidence="6">
    <location>
        <begin position="54"/>
        <end position="69"/>
    </location>
</feature>
<evidence type="ECO:0000313" key="9">
    <source>
        <dbReference type="Proteomes" id="UP000321635"/>
    </source>
</evidence>
<dbReference type="STRING" id="1120919.GCA_000429165_00710"/>
<keyword evidence="9" id="KW-1185">Reference proteome</keyword>
<keyword evidence="3 6" id="KW-0812">Transmembrane</keyword>
<gene>
    <name evidence="8" type="ORF">ANI02nite_06910</name>
</gene>
<dbReference type="Pfam" id="PF00892">
    <property type="entry name" value="EamA"/>
    <property type="match status" value="2"/>
</dbReference>
<dbReference type="GO" id="GO:0005886">
    <property type="term" value="C:plasma membrane"/>
    <property type="evidence" value="ECO:0007669"/>
    <property type="project" value="UniProtKB-SubCell"/>
</dbReference>
<dbReference type="InterPro" id="IPR050638">
    <property type="entry name" value="AA-Vitamin_Transporters"/>
</dbReference>
<keyword evidence="4 6" id="KW-1133">Transmembrane helix</keyword>
<feature type="transmembrane region" description="Helical" evidence="6">
    <location>
        <begin position="169"/>
        <end position="192"/>
    </location>
</feature>
<keyword evidence="2" id="KW-1003">Cell membrane</keyword>
<evidence type="ECO:0000256" key="5">
    <source>
        <dbReference type="ARBA" id="ARBA00023136"/>
    </source>
</evidence>
<feature type="transmembrane region" description="Helical" evidence="6">
    <location>
        <begin position="81"/>
        <end position="99"/>
    </location>
</feature>
<feature type="domain" description="EamA" evidence="7">
    <location>
        <begin position="20"/>
        <end position="126"/>
    </location>
</feature>
<accession>A0A511X774</accession>
<dbReference type="PANTHER" id="PTHR32322:SF18">
    <property type="entry name" value="S-ADENOSYLMETHIONINE_S-ADENOSYLHOMOCYSTEINE TRANSPORTER"/>
    <property type="match status" value="1"/>
</dbReference>
<organism evidence="8 9">
    <name type="scientific">Acetobacter nitrogenifigens DSM 23921 = NBRC 105050</name>
    <dbReference type="NCBI Taxonomy" id="1120919"/>
    <lineage>
        <taxon>Bacteria</taxon>
        <taxon>Pseudomonadati</taxon>
        <taxon>Pseudomonadota</taxon>
        <taxon>Alphaproteobacteria</taxon>
        <taxon>Acetobacterales</taxon>
        <taxon>Acetobacteraceae</taxon>
        <taxon>Acetobacter</taxon>
    </lineage>
</organism>
<dbReference type="Proteomes" id="UP000321635">
    <property type="component" value="Unassembled WGS sequence"/>
</dbReference>
<comment type="caution">
    <text evidence="8">The sequence shown here is derived from an EMBL/GenBank/DDBJ whole genome shotgun (WGS) entry which is preliminary data.</text>
</comment>
<feature type="transmembrane region" description="Helical" evidence="6">
    <location>
        <begin position="105"/>
        <end position="126"/>
    </location>
</feature>